<proteinExistence type="predicted"/>
<accession>A0A6C0C8M8</accession>
<dbReference type="PANTHER" id="PTHR46586">
    <property type="entry name" value="ANKYRIN REPEAT-CONTAINING PROTEIN"/>
    <property type="match status" value="1"/>
</dbReference>
<dbReference type="InterPro" id="IPR036770">
    <property type="entry name" value="Ankyrin_rpt-contain_sf"/>
</dbReference>
<evidence type="ECO:0008006" key="2">
    <source>
        <dbReference type="Google" id="ProtNLM"/>
    </source>
</evidence>
<dbReference type="Gene3D" id="1.25.40.20">
    <property type="entry name" value="Ankyrin repeat-containing domain"/>
    <property type="match status" value="1"/>
</dbReference>
<protein>
    <recommendedName>
        <fullName evidence="2">Ankyrin repeat protein</fullName>
    </recommendedName>
</protein>
<dbReference type="EMBL" id="MN739357">
    <property type="protein sequence ID" value="QHT00683.1"/>
    <property type="molecule type" value="Genomic_DNA"/>
</dbReference>
<dbReference type="SUPFAM" id="SSF48403">
    <property type="entry name" value="Ankyrin repeat"/>
    <property type="match status" value="1"/>
</dbReference>
<evidence type="ECO:0000313" key="1">
    <source>
        <dbReference type="EMBL" id="QHT00683.1"/>
    </source>
</evidence>
<dbReference type="SUPFAM" id="SSF140860">
    <property type="entry name" value="Pseudo ankyrin repeat-like"/>
    <property type="match status" value="1"/>
</dbReference>
<organism evidence="1">
    <name type="scientific">viral metagenome</name>
    <dbReference type="NCBI Taxonomy" id="1070528"/>
    <lineage>
        <taxon>unclassified sequences</taxon>
        <taxon>metagenomes</taxon>
        <taxon>organismal metagenomes</taxon>
    </lineage>
</organism>
<sequence length="527" mass="60253">MLSLNYDTVRNIFDMLLMSDKRALISVCTITYSLSIHLANAEISFQKMINETGFISNSYFYDFYNPLCKYTIELVFDNRIIPDKYIIIENNVLRNYPKIYKRLGKQGNVTLIQKILKLDIEKYYNNYVMYGAAKCNNVDVLEYMVTTGHLNLEDVNLFAAREGKFNILGWCIYIGFMFEFRTTGYSETYNNALFNSLVAEAPIYRGYHAARSGNLDIVKDLYSVDPASLDGVYKSAISFGHLDILKFAYEKGDRHVMSDFTCSHLHILEWLVSNDHVDVDLGIDTSEMVALTGNLESLQYLYSIDYPMDHNNIFANAVSSRNIEMMKWLDNVGCSFVIEPMDNASLFEDIFEDPEFSVIEAAIDPPSVKNGIDNPIPILELLFEWGCEPSDHYCEVAARNGNLDVLKFLCDRGCKLSKEVIRSAAYSGYLHIIVWARQQGCEWDESVCNATVSSGNIDVLRWLRGFDRNTCGLKSDETEICPWNKDLCLKAIECNKPYMFDFAIKNGLQVADEILRSAYIKFSRAND</sequence>
<name>A0A6C0C8M8_9ZZZZ</name>
<reference evidence="1" key="1">
    <citation type="journal article" date="2020" name="Nature">
        <title>Giant virus diversity and host interactions through global metagenomics.</title>
        <authorList>
            <person name="Schulz F."/>
            <person name="Roux S."/>
            <person name="Paez-Espino D."/>
            <person name="Jungbluth S."/>
            <person name="Walsh D.A."/>
            <person name="Denef V.J."/>
            <person name="McMahon K.D."/>
            <person name="Konstantinidis K.T."/>
            <person name="Eloe-Fadrosh E.A."/>
            <person name="Kyrpides N.C."/>
            <person name="Woyke T."/>
        </authorList>
    </citation>
    <scope>NUCLEOTIDE SEQUENCE</scope>
    <source>
        <strain evidence="1">GVMAG-M-3300020192-26</strain>
    </source>
</reference>
<dbReference type="AlphaFoldDB" id="A0A6C0C8M8"/>
<dbReference type="PANTHER" id="PTHR46586:SF3">
    <property type="entry name" value="ANKYRIN REPEAT-CONTAINING PROTEIN"/>
    <property type="match status" value="1"/>
</dbReference>
<dbReference type="InterPro" id="IPR052050">
    <property type="entry name" value="SecEffector_AnkRepeat"/>
</dbReference>